<protein>
    <submittedName>
        <fullName evidence="1">Uncharacterized protein</fullName>
    </submittedName>
</protein>
<name>A0A0P5DZC0_9CRUS</name>
<evidence type="ECO:0000313" key="2">
    <source>
        <dbReference type="Proteomes" id="UP000076858"/>
    </source>
</evidence>
<dbReference type="AlphaFoldDB" id="A0A0P5DZC0"/>
<dbReference type="EMBL" id="LRGB01000687">
    <property type="protein sequence ID" value="KZS16558.1"/>
    <property type="molecule type" value="Genomic_DNA"/>
</dbReference>
<dbReference type="Proteomes" id="UP000076858">
    <property type="component" value="Unassembled WGS sequence"/>
</dbReference>
<reference evidence="1 2" key="1">
    <citation type="submission" date="2016-03" db="EMBL/GenBank/DDBJ databases">
        <title>EvidentialGene: Evidence-directed Construction of Genes on Genomes.</title>
        <authorList>
            <person name="Gilbert D.G."/>
            <person name="Choi J.-H."/>
            <person name="Mockaitis K."/>
            <person name="Colbourne J."/>
            <person name="Pfrender M."/>
        </authorList>
    </citation>
    <scope>NUCLEOTIDE SEQUENCE [LARGE SCALE GENOMIC DNA]</scope>
    <source>
        <strain evidence="1 2">Xinb3</strain>
        <tissue evidence="1">Complete organism</tissue>
    </source>
</reference>
<evidence type="ECO:0000313" key="1">
    <source>
        <dbReference type="EMBL" id="KZS16558.1"/>
    </source>
</evidence>
<comment type="caution">
    <text evidence="1">The sequence shown here is derived from an EMBL/GenBank/DDBJ whole genome shotgun (WGS) entry which is preliminary data.</text>
</comment>
<dbReference type="OrthoDB" id="6369528at2759"/>
<gene>
    <name evidence="1" type="ORF">APZ42_017141</name>
</gene>
<proteinExistence type="predicted"/>
<sequence length="214" mass="23624">MKNHRIAITVCFIIVLLLAYVDGQRPTVTRTTTRTTTKTDTFYISTYALCASVTTSVSAVVTNCRRRRNYWIDVPVYIALDEDVDDQLTQFFHPSSTYEVEPTVGPGFKKDDEDDSGWLPDGWLAPSQPIQPSLMTPVTDGGFTEERAPEPIGFAVIAEAINNALIAVGLADPTTFVTEIETNTKTTTKTTTTSTKTFYLSGCKPSPFPFTQCK</sequence>
<accession>A0A0P5DZC0</accession>
<keyword evidence="2" id="KW-1185">Reference proteome</keyword>
<organism evidence="1 2">
    <name type="scientific">Daphnia magna</name>
    <dbReference type="NCBI Taxonomy" id="35525"/>
    <lineage>
        <taxon>Eukaryota</taxon>
        <taxon>Metazoa</taxon>
        <taxon>Ecdysozoa</taxon>
        <taxon>Arthropoda</taxon>
        <taxon>Crustacea</taxon>
        <taxon>Branchiopoda</taxon>
        <taxon>Diplostraca</taxon>
        <taxon>Cladocera</taxon>
        <taxon>Anomopoda</taxon>
        <taxon>Daphniidae</taxon>
        <taxon>Daphnia</taxon>
    </lineage>
</organism>